<keyword evidence="3" id="KW-1185">Reference proteome</keyword>
<accession>A0AAE1E8S0</accession>
<proteinExistence type="predicted"/>
<evidence type="ECO:0000313" key="2">
    <source>
        <dbReference type="EMBL" id="KAK3798451.1"/>
    </source>
</evidence>
<evidence type="ECO:0000313" key="3">
    <source>
        <dbReference type="Proteomes" id="UP001283361"/>
    </source>
</evidence>
<sequence>MLLIAVDTSYVSGISHSATTPYDEIDKSAWTGPLEVRAPRARQGRRDPSGTGEEVTLTKGKVGSSVYHCILYTATQESQIVKSIEW</sequence>
<feature type="region of interest" description="Disordered" evidence="1">
    <location>
        <begin position="33"/>
        <end position="56"/>
    </location>
</feature>
<gene>
    <name evidence="2" type="ORF">RRG08_045830</name>
</gene>
<protein>
    <submittedName>
        <fullName evidence="2">Uncharacterized protein</fullName>
    </submittedName>
</protein>
<evidence type="ECO:0000256" key="1">
    <source>
        <dbReference type="SAM" id="MobiDB-lite"/>
    </source>
</evidence>
<reference evidence="2" key="1">
    <citation type="journal article" date="2023" name="G3 (Bethesda)">
        <title>A reference genome for the long-term kleptoplast-retaining sea slug Elysia crispata morphotype clarki.</title>
        <authorList>
            <person name="Eastman K.E."/>
            <person name="Pendleton A.L."/>
            <person name="Shaikh M.A."/>
            <person name="Suttiyut T."/>
            <person name="Ogas R."/>
            <person name="Tomko P."/>
            <person name="Gavelis G."/>
            <person name="Widhalm J.R."/>
            <person name="Wisecaver J.H."/>
        </authorList>
    </citation>
    <scope>NUCLEOTIDE SEQUENCE</scope>
    <source>
        <strain evidence="2">ECLA1</strain>
    </source>
</reference>
<dbReference type="AlphaFoldDB" id="A0AAE1E8S0"/>
<name>A0AAE1E8S0_9GAST</name>
<comment type="caution">
    <text evidence="2">The sequence shown here is derived from an EMBL/GenBank/DDBJ whole genome shotgun (WGS) entry which is preliminary data.</text>
</comment>
<dbReference type="Proteomes" id="UP001283361">
    <property type="component" value="Unassembled WGS sequence"/>
</dbReference>
<dbReference type="EMBL" id="JAWDGP010000673">
    <property type="protein sequence ID" value="KAK3798451.1"/>
    <property type="molecule type" value="Genomic_DNA"/>
</dbReference>
<organism evidence="2 3">
    <name type="scientific">Elysia crispata</name>
    <name type="common">lettuce slug</name>
    <dbReference type="NCBI Taxonomy" id="231223"/>
    <lineage>
        <taxon>Eukaryota</taxon>
        <taxon>Metazoa</taxon>
        <taxon>Spiralia</taxon>
        <taxon>Lophotrochozoa</taxon>
        <taxon>Mollusca</taxon>
        <taxon>Gastropoda</taxon>
        <taxon>Heterobranchia</taxon>
        <taxon>Euthyneura</taxon>
        <taxon>Panpulmonata</taxon>
        <taxon>Sacoglossa</taxon>
        <taxon>Placobranchoidea</taxon>
        <taxon>Plakobranchidae</taxon>
        <taxon>Elysia</taxon>
    </lineage>
</organism>